<dbReference type="AlphaFoldDB" id="A0AAD6TEB6"/>
<proteinExistence type="predicted"/>
<protein>
    <submittedName>
        <fullName evidence="1">Uncharacterized protein</fullName>
    </submittedName>
</protein>
<organism evidence="1 2">
    <name type="scientific">Mycena alexandri</name>
    <dbReference type="NCBI Taxonomy" id="1745969"/>
    <lineage>
        <taxon>Eukaryota</taxon>
        <taxon>Fungi</taxon>
        <taxon>Dikarya</taxon>
        <taxon>Basidiomycota</taxon>
        <taxon>Agaricomycotina</taxon>
        <taxon>Agaricomycetes</taxon>
        <taxon>Agaricomycetidae</taxon>
        <taxon>Agaricales</taxon>
        <taxon>Marasmiineae</taxon>
        <taxon>Mycenaceae</taxon>
        <taxon>Mycena</taxon>
    </lineage>
</organism>
<sequence length="285" mass="31704">MASLFPSGPPLPAFQSLLIKGPYHPSAPIHLALSHAATFPATSSQAATRILLITPSRETIAAALREHNDDWIGTHSGRGDVLQLSACTTVFYPASAAHFSFLVEMLTTATDARRNNATTILEQAPSLVVLIGLSAYFLEDVEMNPTGHPWTVSSYMTLVARSLASFAALRGTSDIALALFDSKLDDLKLPILKHPTGAKKPSKLENVAFYVQKYFDLLAVFEEDDEFFLNSSQEDENEMDSQRRNRMHIFRRGQNKAFETRRWIERIDSHGGTVFVWDEINSESF</sequence>
<dbReference type="EMBL" id="JARJCM010000006">
    <property type="protein sequence ID" value="KAJ7044639.1"/>
    <property type="molecule type" value="Genomic_DNA"/>
</dbReference>
<comment type="caution">
    <text evidence="1">The sequence shown here is derived from an EMBL/GenBank/DDBJ whole genome shotgun (WGS) entry which is preliminary data.</text>
</comment>
<evidence type="ECO:0000313" key="2">
    <source>
        <dbReference type="Proteomes" id="UP001218188"/>
    </source>
</evidence>
<keyword evidence="2" id="KW-1185">Reference proteome</keyword>
<gene>
    <name evidence="1" type="ORF">C8F04DRAFT_1350910</name>
</gene>
<name>A0AAD6TEB6_9AGAR</name>
<evidence type="ECO:0000313" key="1">
    <source>
        <dbReference type="EMBL" id="KAJ7044639.1"/>
    </source>
</evidence>
<dbReference type="Proteomes" id="UP001218188">
    <property type="component" value="Unassembled WGS sequence"/>
</dbReference>
<reference evidence="1" key="1">
    <citation type="submission" date="2023-03" db="EMBL/GenBank/DDBJ databases">
        <title>Massive genome expansion in bonnet fungi (Mycena s.s.) driven by repeated elements and novel gene families across ecological guilds.</title>
        <authorList>
            <consortium name="Lawrence Berkeley National Laboratory"/>
            <person name="Harder C.B."/>
            <person name="Miyauchi S."/>
            <person name="Viragh M."/>
            <person name="Kuo A."/>
            <person name="Thoen E."/>
            <person name="Andreopoulos B."/>
            <person name="Lu D."/>
            <person name="Skrede I."/>
            <person name="Drula E."/>
            <person name="Henrissat B."/>
            <person name="Morin E."/>
            <person name="Kohler A."/>
            <person name="Barry K."/>
            <person name="LaButti K."/>
            <person name="Morin E."/>
            <person name="Salamov A."/>
            <person name="Lipzen A."/>
            <person name="Mereny Z."/>
            <person name="Hegedus B."/>
            <person name="Baldrian P."/>
            <person name="Stursova M."/>
            <person name="Weitz H."/>
            <person name="Taylor A."/>
            <person name="Grigoriev I.V."/>
            <person name="Nagy L.G."/>
            <person name="Martin F."/>
            <person name="Kauserud H."/>
        </authorList>
    </citation>
    <scope>NUCLEOTIDE SEQUENCE</scope>
    <source>
        <strain evidence="1">CBHHK200</strain>
    </source>
</reference>
<accession>A0AAD6TEB6</accession>